<organism evidence="4 5">
    <name type="scientific">Longimicrobium terrae</name>
    <dbReference type="NCBI Taxonomy" id="1639882"/>
    <lineage>
        <taxon>Bacteria</taxon>
        <taxon>Pseudomonadati</taxon>
        <taxon>Gemmatimonadota</taxon>
        <taxon>Longimicrobiia</taxon>
        <taxon>Longimicrobiales</taxon>
        <taxon>Longimicrobiaceae</taxon>
        <taxon>Longimicrobium</taxon>
    </lineage>
</organism>
<dbReference type="RefSeq" id="WP_170038210.1">
    <property type="nucleotide sequence ID" value="NZ_JABDTL010000002.1"/>
</dbReference>
<reference evidence="4 5" key="1">
    <citation type="submission" date="2020-08" db="EMBL/GenBank/DDBJ databases">
        <title>Genomic Encyclopedia of Type Strains, Phase IV (KMG-IV): sequencing the most valuable type-strain genomes for metagenomic binning, comparative biology and taxonomic classification.</title>
        <authorList>
            <person name="Goeker M."/>
        </authorList>
    </citation>
    <scope>NUCLEOTIDE SEQUENCE [LARGE SCALE GENOMIC DNA]</scope>
    <source>
        <strain evidence="4 5">DSM 29007</strain>
    </source>
</reference>
<sequence>MKIVIPGGTGQIGRVLAEALRRRGDEVVVLSRGAAREPGVVAWDGRTLGAWAREVDGADAVINLAGRSVNCRYNKDNLTEMLASRIDSTRAVAQAIKAASRPPRVWLQASTATIYSHRFDAPNDDVTGILGGHEPDVPGYWRYSIEIAEAWERELAAANTPHTRRVAMRMAIAMAPDRDGTFGILHRLTRLGLGGPIAGGRQYMSWIHERDLARAVIWLLDRDDVEGAVNLAAPEPLPQREFMRALRTAAGIPIGLGGTRWMVEMAAVLHRTDAELLLKSRRVVPSRLLDAGFRFDFPSWPAAARDLVARMG</sequence>
<comment type="similarity">
    <text evidence="1">Belongs to the NAD(P)-dependent epimerase/dehydratase family. SDR39U1 subfamily.</text>
</comment>
<feature type="domain" description="NAD-dependent epimerase/dehydratase" evidence="2">
    <location>
        <begin position="3"/>
        <end position="231"/>
    </location>
</feature>
<dbReference type="Gene3D" id="3.40.50.720">
    <property type="entry name" value="NAD(P)-binding Rossmann-like Domain"/>
    <property type="match status" value="1"/>
</dbReference>
<dbReference type="NCBIfam" id="TIGR01777">
    <property type="entry name" value="yfcH"/>
    <property type="match status" value="1"/>
</dbReference>
<evidence type="ECO:0008006" key="6">
    <source>
        <dbReference type="Google" id="ProtNLM"/>
    </source>
</evidence>
<dbReference type="InterPro" id="IPR013549">
    <property type="entry name" value="DUF1731"/>
</dbReference>
<evidence type="ECO:0000256" key="1">
    <source>
        <dbReference type="ARBA" id="ARBA00009353"/>
    </source>
</evidence>
<gene>
    <name evidence="4" type="ORF">HNQ61_004177</name>
</gene>
<accession>A0A841H2X0</accession>
<comment type="caution">
    <text evidence="4">The sequence shown here is derived from an EMBL/GenBank/DDBJ whole genome shotgun (WGS) entry which is preliminary data.</text>
</comment>
<proteinExistence type="inferred from homology"/>
<dbReference type="InterPro" id="IPR010099">
    <property type="entry name" value="SDR39U1"/>
</dbReference>
<keyword evidence="5" id="KW-1185">Reference proteome</keyword>
<dbReference type="InterPro" id="IPR036291">
    <property type="entry name" value="NAD(P)-bd_dom_sf"/>
</dbReference>
<evidence type="ECO:0000259" key="3">
    <source>
        <dbReference type="Pfam" id="PF08338"/>
    </source>
</evidence>
<dbReference type="Pfam" id="PF08338">
    <property type="entry name" value="DUF1731"/>
    <property type="match status" value="1"/>
</dbReference>
<evidence type="ECO:0000259" key="2">
    <source>
        <dbReference type="Pfam" id="PF01370"/>
    </source>
</evidence>
<dbReference type="PANTHER" id="PTHR11092:SF0">
    <property type="entry name" value="EPIMERASE FAMILY PROTEIN SDR39U1"/>
    <property type="match status" value="1"/>
</dbReference>
<evidence type="ECO:0000313" key="4">
    <source>
        <dbReference type="EMBL" id="MBB6072515.1"/>
    </source>
</evidence>
<name>A0A841H2X0_9BACT</name>
<dbReference type="EMBL" id="JACHIA010000015">
    <property type="protein sequence ID" value="MBB6072515.1"/>
    <property type="molecule type" value="Genomic_DNA"/>
</dbReference>
<evidence type="ECO:0000313" key="5">
    <source>
        <dbReference type="Proteomes" id="UP000582837"/>
    </source>
</evidence>
<dbReference type="SUPFAM" id="SSF51735">
    <property type="entry name" value="NAD(P)-binding Rossmann-fold domains"/>
    <property type="match status" value="1"/>
</dbReference>
<dbReference type="InterPro" id="IPR001509">
    <property type="entry name" value="Epimerase_deHydtase"/>
</dbReference>
<dbReference type="Pfam" id="PF01370">
    <property type="entry name" value="Epimerase"/>
    <property type="match status" value="1"/>
</dbReference>
<dbReference type="PANTHER" id="PTHR11092">
    <property type="entry name" value="SUGAR NUCLEOTIDE EPIMERASE RELATED"/>
    <property type="match status" value="1"/>
</dbReference>
<feature type="domain" description="DUF1731" evidence="3">
    <location>
        <begin position="269"/>
        <end position="307"/>
    </location>
</feature>
<dbReference type="AlphaFoldDB" id="A0A841H2X0"/>
<dbReference type="Proteomes" id="UP000582837">
    <property type="component" value="Unassembled WGS sequence"/>
</dbReference>
<protein>
    <recommendedName>
        <fullName evidence="6">TIGR01777 family protein</fullName>
    </recommendedName>
</protein>